<name>A0A2S5J2E3_9MICC</name>
<keyword evidence="3" id="KW-1185">Reference proteome</keyword>
<dbReference type="EMBL" id="PRKW01000001">
    <property type="protein sequence ID" value="PPB50974.1"/>
    <property type="molecule type" value="Genomic_DNA"/>
</dbReference>
<dbReference type="InterPro" id="IPR021354">
    <property type="entry name" value="DUF2975"/>
</dbReference>
<evidence type="ECO:0000313" key="2">
    <source>
        <dbReference type="EMBL" id="PPB50974.1"/>
    </source>
</evidence>
<dbReference type="Proteomes" id="UP000239297">
    <property type="component" value="Unassembled WGS sequence"/>
</dbReference>
<feature type="transmembrane region" description="Helical" evidence="1">
    <location>
        <begin position="115"/>
        <end position="140"/>
    </location>
</feature>
<organism evidence="2 3">
    <name type="scientific">Arthrobacter pityocampae</name>
    <dbReference type="NCBI Taxonomy" id="547334"/>
    <lineage>
        <taxon>Bacteria</taxon>
        <taxon>Bacillati</taxon>
        <taxon>Actinomycetota</taxon>
        <taxon>Actinomycetes</taxon>
        <taxon>Micrococcales</taxon>
        <taxon>Micrococcaceae</taxon>
        <taxon>Arthrobacter</taxon>
    </lineage>
</organism>
<dbReference type="OrthoDB" id="3240470at2"/>
<keyword evidence="1" id="KW-1133">Transmembrane helix</keyword>
<keyword evidence="1" id="KW-0812">Transmembrane</keyword>
<sequence length="165" mass="17000">MGRLTVAALRVVLALMFAGSIVIQVVVLLLLTLDVGAADPDVAMILIPMVILTVLAILAGQVAVVCVWGLLTMVRRGTVFSTSAFRLVHVVIGAFTAASLLTFGLGIALAPGEAVAPGVVLLIGGVAVMLAAVALIVLVLKALLKQAVARDVEARTLRTELDEVI</sequence>
<evidence type="ECO:0000313" key="3">
    <source>
        <dbReference type="Proteomes" id="UP000239297"/>
    </source>
</evidence>
<evidence type="ECO:0000256" key="1">
    <source>
        <dbReference type="SAM" id="Phobius"/>
    </source>
</evidence>
<feature type="transmembrane region" description="Helical" evidence="1">
    <location>
        <begin position="45"/>
        <end position="71"/>
    </location>
</feature>
<dbReference type="Pfam" id="PF11188">
    <property type="entry name" value="DUF2975"/>
    <property type="match status" value="1"/>
</dbReference>
<proteinExistence type="predicted"/>
<accession>A0A2S5J2E3</accession>
<feature type="transmembrane region" description="Helical" evidence="1">
    <location>
        <begin position="12"/>
        <end position="33"/>
    </location>
</feature>
<keyword evidence="1" id="KW-0472">Membrane</keyword>
<gene>
    <name evidence="2" type="ORF">C4K88_03735</name>
</gene>
<reference evidence="2 3" key="1">
    <citation type="journal article" date="2014" name="Int. J. Syst. Evol. Microbiol.">
        <title>Arthrobacter pityocampae sp. nov., isolated from Thaumetopoea pityocampa (Lep., Thaumetopoeidae).</title>
        <authorList>
            <person name="Ince I.A."/>
            <person name="Demirbag Z."/>
            <person name="Kati H."/>
        </authorList>
    </citation>
    <scope>NUCLEOTIDE SEQUENCE [LARGE SCALE GENOMIC DNA]</scope>
    <source>
        <strain evidence="2 3">Tp2</strain>
    </source>
</reference>
<feature type="transmembrane region" description="Helical" evidence="1">
    <location>
        <begin position="83"/>
        <end position="109"/>
    </location>
</feature>
<protein>
    <submittedName>
        <fullName evidence="2">DUF2975 domain-containing protein</fullName>
    </submittedName>
</protein>
<dbReference type="AlphaFoldDB" id="A0A2S5J2E3"/>
<comment type="caution">
    <text evidence="2">The sequence shown here is derived from an EMBL/GenBank/DDBJ whole genome shotgun (WGS) entry which is preliminary data.</text>
</comment>